<name>A0A0B5BD88_9BACT</name>
<dbReference type="InterPro" id="IPR050297">
    <property type="entry name" value="LipidA_mod_glycosyltrf_83"/>
</dbReference>
<keyword evidence="7 8" id="KW-0472">Membrane</keyword>
<feature type="transmembrane region" description="Helical" evidence="8">
    <location>
        <begin position="153"/>
        <end position="181"/>
    </location>
</feature>
<dbReference type="Pfam" id="PF02366">
    <property type="entry name" value="PMT"/>
    <property type="match status" value="1"/>
</dbReference>
<dbReference type="GO" id="GO:0000030">
    <property type="term" value="F:mannosyltransferase activity"/>
    <property type="evidence" value="ECO:0007669"/>
    <property type="project" value="InterPro"/>
</dbReference>
<keyword evidence="2" id="KW-1003">Cell membrane</keyword>
<dbReference type="STRING" id="345632.GPICK_03175"/>
<feature type="transmembrane region" description="Helical" evidence="8">
    <location>
        <begin position="341"/>
        <end position="362"/>
    </location>
</feature>
<evidence type="ECO:0000313" key="11">
    <source>
        <dbReference type="Proteomes" id="UP000057609"/>
    </source>
</evidence>
<keyword evidence="11" id="KW-1185">Reference proteome</keyword>
<dbReference type="GO" id="GO:0006493">
    <property type="term" value="P:protein O-linked glycosylation"/>
    <property type="evidence" value="ECO:0007669"/>
    <property type="project" value="InterPro"/>
</dbReference>
<dbReference type="EMBL" id="CP009788">
    <property type="protein sequence ID" value="AJE02510.1"/>
    <property type="molecule type" value="Genomic_DNA"/>
</dbReference>
<feature type="transmembrane region" description="Helical" evidence="8">
    <location>
        <begin position="77"/>
        <end position="95"/>
    </location>
</feature>
<protein>
    <recommendedName>
        <fullName evidence="9">ArnT-like N-terminal domain-containing protein</fullName>
    </recommendedName>
</protein>
<evidence type="ECO:0000256" key="8">
    <source>
        <dbReference type="SAM" id="Phobius"/>
    </source>
</evidence>
<evidence type="ECO:0000256" key="7">
    <source>
        <dbReference type="ARBA" id="ARBA00023136"/>
    </source>
</evidence>
<evidence type="ECO:0000256" key="1">
    <source>
        <dbReference type="ARBA" id="ARBA00004651"/>
    </source>
</evidence>
<feature type="transmembrane region" description="Helical" evidence="8">
    <location>
        <begin position="374"/>
        <end position="393"/>
    </location>
</feature>
<feature type="domain" description="ArnT-like N-terminal" evidence="9">
    <location>
        <begin position="52"/>
        <end position="223"/>
    </location>
</feature>
<comment type="subcellular location">
    <subcellularLocation>
        <location evidence="1">Cell membrane</location>
        <topology evidence="1">Multi-pass membrane protein</topology>
    </subcellularLocation>
</comment>
<dbReference type="Proteomes" id="UP000057609">
    <property type="component" value="Chromosome"/>
</dbReference>
<dbReference type="OrthoDB" id="9776737at2"/>
<accession>A0A0B5BD88</accession>
<dbReference type="PANTHER" id="PTHR33908">
    <property type="entry name" value="MANNOSYLTRANSFERASE YKCB-RELATED"/>
    <property type="match status" value="1"/>
</dbReference>
<evidence type="ECO:0000256" key="3">
    <source>
        <dbReference type="ARBA" id="ARBA00022676"/>
    </source>
</evidence>
<evidence type="ECO:0000256" key="5">
    <source>
        <dbReference type="ARBA" id="ARBA00022692"/>
    </source>
</evidence>
<dbReference type="InterPro" id="IPR003342">
    <property type="entry name" value="ArnT-like_N"/>
</dbReference>
<evidence type="ECO:0000313" key="10">
    <source>
        <dbReference type="EMBL" id="AJE02510.1"/>
    </source>
</evidence>
<keyword evidence="4" id="KW-0808">Transferase</keyword>
<keyword evidence="5 8" id="KW-0812">Transmembrane</keyword>
<evidence type="ECO:0000256" key="4">
    <source>
        <dbReference type="ARBA" id="ARBA00022679"/>
    </source>
</evidence>
<reference evidence="10 11" key="1">
    <citation type="journal article" date="2015" name="Genome Announc.">
        <title>Complete Genome of Geobacter pickeringii G13T, a Metal-Reducing Isolate from Sedimentary Kaolin Deposits.</title>
        <authorList>
            <person name="Badalamenti J.P."/>
            <person name="Bond D.R."/>
        </authorList>
    </citation>
    <scope>NUCLEOTIDE SEQUENCE [LARGE SCALE GENOMIC DNA]</scope>
    <source>
        <strain evidence="10 11">G13</strain>
    </source>
</reference>
<dbReference type="AlphaFoldDB" id="A0A0B5BD88"/>
<gene>
    <name evidence="10" type="ORF">GPICK_03175</name>
</gene>
<organism evidence="10 11">
    <name type="scientific">Geobacter pickeringii</name>
    <dbReference type="NCBI Taxonomy" id="345632"/>
    <lineage>
        <taxon>Bacteria</taxon>
        <taxon>Pseudomonadati</taxon>
        <taxon>Thermodesulfobacteriota</taxon>
        <taxon>Desulfuromonadia</taxon>
        <taxon>Geobacterales</taxon>
        <taxon>Geobacteraceae</taxon>
        <taxon>Geobacter</taxon>
    </lineage>
</organism>
<proteinExistence type="predicted"/>
<dbReference type="RefSeq" id="WP_039740446.1">
    <property type="nucleotide sequence ID" value="NZ_CP009788.1"/>
</dbReference>
<dbReference type="KEGG" id="gpi:GPICK_03175"/>
<feature type="transmembrane region" description="Helical" evidence="8">
    <location>
        <begin position="202"/>
        <end position="225"/>
    </location>
</feature>
<sequence>MSSFTIRLMLLTLAGLLLRTLWLPSQPVSFDDYMVGITAINGVESGQLGPTMWNHPGLRNILVYGAMKLFGSGVVGIKGWNVLFGSLTIPLLAAVTRRLLQSERVALTAAFLWAVEPLAIDFSRQAINDIYLAFFPLLGIYLVLRYLDDYRPVWLILAGIAWGGGLASKWSALFPLLVTGLHLLWQGRRAPAEVAGGAASRLFCYAATLVVLPATLYLLTFLPWFGRGYSLAEWPALQQSMYLETKLHTGYHETIVGDHLAWEWFVKPVTFRDLFFNASDGAMGKMTLLLAVADPLVWLLVLPAVGLLLYRGWRERSAGKLTVCLFFLLSYLPLVVARRPIWVNTALSVLPFAQMTVAWLIWSIGGGERFRNRLAGAWLAAVLLVSVALYLPVIGKGELLPVIGPSLMGRFADEPHYEKTPYLPAPQQQWPERR</sequence>
<dbReference type="GO" id="GO:0009103">
    <property type="term" value="P:lipopolysaccharide biosynthetic process"/>
    <property type="evidence" value="ECO:0007669"/>
    <property type="project" value="UniProtKB-ARBA"/>
</dbReference>
<dbReference type="PANTHER" id="PTHR33908:SF11">
    <property type="entry name" value="MEMBRANE PROTEIN"/>
    <property type="match status" value="1"/>
</dbReference>
<keyword evidence="6 8" id="KW-1133">Transmembrane helix</keyword>
<dbReference type="GO" id="GO:0005886">
    <property type="term" value="C:plasma membrane"/>
    <property type="evidence" value="ECO:0007669"/>
    <property type="project" value="UniProtKB-SubCell"/>
</dbReference>
<feature type="transmembrane region" description="Helical" evidence="8">
    <location>
        <begin position="130"/>
        <end position="147"/>
    </location>
</feature>
<feature type="transmembrane region" description="Helical" evidence="8">
    <location>
        <begin position="288"/>
        <end position="310"/>
    </location>
</feature>
<feature type="transmembrane region" description="Helical" evidence="8">
    <location>
        <begin position="317"/>
        <end position="335"/>
    </location>
</feature>
<keyword evidence="3" id="KW-0328">Glycosyltransferase</keyword>
<dbReference type="HOGENOM" id="CLU_631288_0_0_7"/>
<dbReference type="GO" id="GO:0016763">
    <property type="term" value="F:pentosyltransferase activity"/>
    <property type="evidence" value="ECO:0007669"/>
    <property type="project" value="TreeGrafter"/>
</dbReference>
<evidence type="ECO:0000256" key="6">
    <source>
        <dbReference type="ARBA" id="ARBA00022989"/>
    </source>
</evidence>
<evidence type="ECO:0000259" key="9">
    <source>
        <dbReference type="Pfam" id="PF02366"/>
    </source>
</evidence>
<evidence type="ECO:0000256" key="2">
    <source>
        <dbReference type="ARBA" id="ARBA00022475"/>
    </source>
</evidence>